<evidence type="ECO:0000313" key="2">
    <source>
        <dbReference type="EMBL" id="RQG98136.1"/>
    </source>
</evidence>
<dbReference type="EMBL" id="REFZ01000017">
    <property type="protein sequence ID" value="RQG98136.1"/>
    <property type="molecule type" value="Genomic_DNA"/>
</dbReference>
<evidence type="ECO:0000256" key="1">
    <source>
        <dbReference type="SAM" id="MobiDB-lite"/>
    </source>
</evidence>
<accession>A0A3N6MTK8</accession>
<name>A0A3N6MTK8_NATCH</name>
<dbReference type="AlphaFoldDB" id="A0A3N6MTK8"/>
<reference evidence="2 3" key="1">
    <citation type="submission" date="2018-10" db="EMBL/GenBank/DDBJ databases">
        <title>Natrarchaeobius chitinivorans gen. nov., sp. nov., and Natrarchaeobius haloalkaliphilus sp. nov., alkaliphilic, chitin-utilizing haloarchaea from hypersaline alkaline lakes.</title>
        <authorList>
            <person name="Sorokin D.Y."/>
            <person name="Elcheninov A.G."/>
            <person name="Kostrikina N.A."/>
            <person name="Bale N.J."/>
            <person name="Sinninghe Damste J.S."/>
            <person name="Khijniak T.V."/>
            <person name="Kublanov I.V."/>
            <person name="Toshchakov S.V."/>
        </authorList>
    </citation>
    <scope>NUCLEOTIDE SEQUENCE [LARGE SCALE GENOMIC DNA]</scope>
    <source>
        <strain evidence="2 3">AArcht7</strain>
    </source>
</reference>
<protein>
    <submittedName>
        <fullName evidence="2">Uncharacterized protein</fullName>
    </submittedName>
</protein>
<evidence type="ECO:0000313" key="3">
    <source>
        <dbReference type="Proteomes" id="UP000281431"/>
    </source>
</evidence>
<comment type="caution">
    <text evidence="2">The sequence shown here is derived from an EMBL/GenBank/DDBJ whole genome shotgun (WGS) entry which is preliminary data.</text>
</comment>
<proteinExistence type="predicted"/>
<sequence length="63" mass="6758">MATNEQKRSLTSIETVRCIDVAVQPQTDRGPTGTGGDEPSDRSRGNRYAVDPDAIRVAGATIR</sequence>
<gene>
    <name evidence="2" type="ORF">EA472_18385</name>
</gene>
<organism evidence="2 3">
    <name type="scientific">Natrarchaeobius chitinivorans</name>
    <dbReference type="NCBI Taxonomy" id="1679083"/>
    <lineage>
        <taxon>Archaea</taxon>
        <taxon>Methanobacteriati</taxon>
        <taxon>Methanobacteriota</taxon>
        <taxon>Stenosarchaea group</taxon>
        <taxon>Halobacteria</taxon>
        <taxon>Halobacteriales</taxon>
        <taxon>Natrialbaceae</taxon>
        <taxon>Natrarchaeobius</taxon>
    </lineage>
</organism>
<keyword evidence="3" id="KW-1185">Reference proteome</keyword>
<dbReference type="Proteomes" id="UP000281431">
    <property type="component" value="Unassembled WGS sequence"/>
</dbReference>
<feature type="region of interest" description="Disordered" evidence="1">
    <location>
        <begin position="21"/>
        <end position="63"/>
    </location>
</feature>